<dbReference type="InterPro" id="IPR002606">
    <property type="entry name" value="Riboflavin_kinase_bac"/>
</dbReference>
<dbReference type="SUPFAM" id="SSF82114">
    <property type="entry name" value="Riboflavin kinase-like"/>
    <property type="match status" value="1"/>
</dbReference>
<evidence type="ECO:0000256" key="8">
    <source>
        <dbReference type="ARBA" id="ARBA00022741"/>
    </source>
</evidence>
<dbReference type="FunFam" id="3.40.50.620:FF:000021">
    <property type="entry name" value="Riboflavin biosynthesis protein"/>
    <property type="match status" value="1"/>
</dbReference>
<dbReference type="GO" id="GO:0003919">
    <property type="term" value="F:FMN adenylyltransferase activity"/>
    <property type="evidence" value="ECO:0007669"/>
    <property type="project" value="UniProtKB-UniRule"/>
</dbReference>
<dbReference type="EC" id="2.7.7.2" evidence="15"/>
<dbReference type="Pfam" id="PF01687">
    <property type="entry name" value="Flavokinase"/>
    <property type="match status" value="1"/>
</dbReference>
<dbReference type="SUPFAM" id="SSF52374">
    <property type="entry name" value="Nucleotidylyl transferase"/>
    <property type="match status" value="1"/>
</dbReference>
<evidence type="ECO:0000256" key="3">
    <source>
        <dbReference type="ARBA" id="ARBA00005201"/>
    </source>
</evidence>
<keyword evidence="6 15" id="KW-0808">Transferase</keyword>
<evidence type="ECO:0000256" key="1">
    <source>
        <dbReference type="ARBA" id="ARBA00002121"/>
    </source>
</evidence>
<evidence type="ECO:0000256" key="6">
    <source>
        <dbReference type="ARBA" id="ARBA00022679"/>
    </source>
</evidence>
<reference evidence="17 18" key="1">
    <citation type="submission" date="2018-04" db="EMBL/GenBank/DDBJ databases">
        <title>Genomic Encyclopedia of Type Strains, Phase IV (KMG-IV): sequencing the most valuable type-strain genomes for metagenomic binning, comparative biology and taxonomic classification.</title>
        <authorList>
            <person name="Goeker M."/>
        </authorList>
    </citation>
    <scope>NUCLEOTIDE SEQUENCE [LARGE SCALE GENOMIC DNA]</scope>
    <source>
        <strain evidence="17 18">DSM 104150</strain>
    </source>
</reference>
<dbReference type="InterPro" id="IPR014729">
    <property type="entry name" value="Rossmann-like_a/b/a_fold"/>
</dbReference>
<accession>A0A318EA26</accession>
<dbReference type="GO" id="GO:0008531">
    <property type="term" value="F:riboflavin kinase activity"/>
    <property type="evidence" value="ECO:0007669"/>
    <property type="project" value="UniProtKB-UniRule"/>
</dbReference>
<evidence type="ECO:0000256" key="2">
    <source>
        <dbReference type="ARBA" id="ARBA00004726"/>
    </source>
</evidence>
<dbReference type="SMART" id="SM00904">
    <property type="entry name" value="Flavokinase"/>
    <property type="match status" value="1"/>
</dbReference>
<keyword evidence="7 15" id="KW-0548">Nucleotidyltransferase</keyword>
<dbReference type="PIRSF" id="PIRSF004491">
    <property type="entry name" value="FAD_Synth"/>
    <property type="match status" value="1"/>
</dbReference>
<dbReference type="CDD" id="cd02064">
    <property type="entry name" value="FAD_synthetase_N"/>
    <property type="match status" value="1"/>
</dbReference>
<sequence length="314" mass="34501">MELVRGLHNLPDTAGPCVLTIGNFDGVHRGHQALISRTVEHARRLGAAATVLSFEPTPREYFSRERAPGRVSTLRGKLLDLHAMGVARLIVQRFHRGFAAYEAVAFVRELLVGRLQIRGIVVGDDFRFGARRAGDLTLLRRLGRENGFEVDVVGGVEHDGLRCSSTAVREALAAADLRRAQALIGRPYRLVGRIRSGLRLGRRLGMPTANLSLQRRPALRLGVYVVELRRLDVDGAAALPGVANLGVRPTLGLTRCLLETHVLGHDVNLYGACVEVRFREFLRPEARFESLDALAAQMHRDKDAALAFFAAESA</sequence>
<evidence type="ECO:0000256" key="13">
    <source>
        <dbReference type="ARBA" id="ARBA00047880"/>
    </source>
</evidence>
<comment type="similarity">
    <text evidence="15">Belongs to the ribF family.</text>
</comment>
<feature type="domain" description="Riboflavin kinase" evidence="16">
    <location>
        <begin position="183"/>
        <end position="310"/>
    </location>
</feature>
<dbReference type="PANTHER" id="PTHR22749">
    <property type="entry name" value="RIBOFLAVIN KINASE/FMN ADENYLYLTRANSFERASE"/>
    <property type="match status" value="1"/>
</dbReference>
<keyword evidence="12" id="KW-0511">Multifunctional enzyme</keyword>
<evidence type="ECO:0000256" key="10">
    <source>
        <dbReference type="ARBA" id="ARBA00022827"/>
    </source>
</evidence>
<dbReference type="Proteomes" id="UP000248330">
    <property type="component" value="Unassembled WGS sequence"/>
</dbReference>
<dbReference type="Gene3D" id="3.40.50.620">
    <property type="entry name" value="HUPs"/>
    <property type="match status" value="1"/>
</dbReference>
<dbReference type="InterPro" id="IPR015865">
    <property type="entry name" value="Riboflavin_kinase_bac/euk"/>
</dbReference>
<dbReference type="NCBIfam" id="TIGR00083">
    <property type="entry name" value="ribF"/>
    <property type="match status" value="1"/>
</dbReference>
<keyword evidence="8 15" id="KW-0547">Nucleotide-binding</keyword>
<comment type="caution">
    <text evidence="17">The sequence shown here is derived from an EMBL/GenBank/DDBJ whole genome shotgun (WGS) entry which is preliminary data.</text>
</comment>
<dbReference type="UniPathway" id="UPA00277">
    <property type="reaction ID" value="UER00407"/>
</dbReference>
<evidence type="ECO:0000259" key="16">
    <source>
        <dbReference type="SMART" id="SM00904"/>
    </source>
</evidence>
<name>A0A318EA26_9GAMM</name>
<keyword evidence="4 15" id="KW-0285">Flavoprotein</keyword>
<dbReference type="RefSeq" id="WP_110264916.1">
    <property type="nucleotide sequence ID" value="NZ_CAKZQT010000022.1"/>
</dbReference>
<dbReference type="InterPro" id="IPR023468">
    <property type="entry name" value="Riboflavin_kinase"/>
</dbReference>
<evidence type="ECO:0000256" key="11">
    <source>
        <dbReference type="ARBA" id="ARBA00022840"/>
    </source>
</evidence>
<dbReference type="InterPro" id="IPR015864">
    <property type="entry name" value="FAD_synthase"/>
</dbReference>
<dbReference type="EC" id="2.7.1.26" evidence="15"/>
<dbReference type="NCBIfam" id="NF004163">
    <property type="entry name" value="PRK05627.1-6"/>
    <property type="match status" value="1"/>
</dbReference>
<evidence type="ECO:0000256" key="12">
    <source>
        <dbReference type="ARBA" id="ARBA00023268"/>
    </source>
</evidence>
<dbReference type="EMBL" id="QICN01000004">
    <property type="protein sequence ID" value="PXV68416.1"/>
    <property type="molecule type" value="Genomic_DNA"/>
</dbReference>
<dbReference type="GO" id="GO:0006747">
    <property type="term" value="P:FAD biosynthetic process"/>
    <property type="evidence" value="ECO:0007669"/>
    <property type="project" value="UniProtKB-UniRule"/>
</dbReference>
<comment type="function">
    <text evidence="1">Catalyzes the phosphorylation of riboflavin to FMN followed by the adenylation of FMN to FAD.</text>
</comment>
<dbReference type="GO" id="GO:0005524">
    <property type="term" value="F:ATP binding"/>
    <property type="evidence" value="ECO:0007669"/>
    <property type="project" value="UniProtKB-UniRule"/>
</dbReference>
<dbReference type="NCBIfam" id="NF004159">
    <property type="entry name" value="PRK05627.1-2"/>
    <property type="match status" value="1"/>
</dbReference>
<dbReference type="NCBIfam" id="NF004160">
    <property type="entry name" value="PRK05627.1-3"/>
    <property type="match status" value="1"/>
</dbReference>
<evidence type="ECO:0000256" key="7">
    <source>
        <dbReference type="ARBA" id="ARBA00022695"/>
    </source>
</evidence>
<dbReference type="InterPro" id="IPR023465">
    <property type="entry name" value="Riboflavin_kinase_dom_sf"/>
</dbReference>
<dbReference type="GO" id="GO:0009231">
    <property type="term" value="P:riboflavin biosynthetic process"/>
    <property type="evidence" value="ECO:0007669"/>
    <property type="project" value="InterPro"/>
</dbReference>
<organism evidence="17 18">
    <name type="scientific">Sinimarinibacterium flocculans</name>
    <dbReference type="NCBI Taxonomy" id="985250"/>
    <lineage>
        <taxon>Bacteria</taxon>
        <taxon>Pseudomonadati</taxon>
        <taxon>Pseudomonadota</taxon>
        <taxon>Gammaproteobacteria</taxon>
        <taxon>Nevskiales</taxon>
        <taxon>Nevskiaceae</taxon>
        <taxon>Sinimarinibacterium</taxon>
    </lineage>
</organism>
<evidence type="ECO:0000256" key="4">
    <source>
        <dbReference type="ARBA" id="ARBA00022630"/>
    </source>
</evidence>
<keyword evidence="5 15" id="KW-0288">FMN</keyword>
<evidence type="ECO:0000313" key="17">
    <source>
        <dbReference type="EMBL" id="PXV68416.1"/>
    </source>
</evidence>
<keyword evidence="9 15" id="KW-0418">Kinase</keyword>
<evidence type="ECO:0000256" key="9">
    <source>
        <dbReference type="ARBA" id="ARBA00022777"/>
    </source>
</evidence>
<dbReference type="AlphaFoldDB" id="A0A318EA26"/>
<evidence type="ECO:0000256" key="15">
    <source>
        <dbReference type="PIRNR" id="PIRNR004491"/>
    </source>
</evidence>
<dbReference type="OrthoDB" id="9803667at2"/>
<comment type="catalytic activity">
    <reaction evidence="13 15">
        <text>riboflavin + ATP = FMN + ADP + H(+)</text>
        <dbReference type="Rhea" id="RHEA:14357"/>
        <dbReference type="ChEBI" id="CHEBI:15378"/>
        <dbReference type="ChEBI" id="CHEBI:30616"/>
        <dbReference type="ChEBI" id="CHEBI:57986"/>
        <dbReference type="ChEBI" id="CHEBI:58210"/>
        <dbReference type="ChEBI" id="CHEBI:456216"/>
        <dbReference type="EC" id="2.7.1.26"/>
    </reaction>
</comment>
<proteinExistence type="inferred from homology"/>
<evidence type="ECO:0000256" key="5">
    <source>
        <dbReference type="ARBA" id="ARBA00022643"/>
    </source>
</evidence>
<comment type="catalytic activity">
    <reaction evidence="14 15">
        <text>FMN + ATP + H(+) = FAD + diphosphate</text>
        <dbReference type="Rhea" id="RHEA:17237"/>
        <dbReference type="ChEBI" id="CHEBI:15378"/>
        <dbReference type="ChEBI" id="CHEBI:30616"/>
        <dbReference type="ChEBI" id="CHEBI:33019"/>
        <dbReference type="ChEBI" id="CHEBI:57692"/>
        <dbReference type="ChEBI" id="CHEBI:58210"/>
        <dbReference type="EC" id="2.7.7.2"/>
    </reaction>
</comment>
<dbReference type="Pfam" id="PF06574">
    <property type="entry name" value="FAD_syn"/>
    <property type="match status" value="1"/>
</dbReference>
<keyword evidence="11 15" id="KW-0067">ATP-binding</keyword>
<keyword evidence="10 15" id="KW-0274">FAD</keyword>
<keyword evidence="18" id="KW-1185">Reference proteome</keyword>
<comment type="pathway">
    <text evidence="3 15">Cofactor biosynthesis; FMN biosynthesis; FMN from riboflavin (ATP route): step 1/1.</text>
</comment>
<dbReference type="GO" id="GO:0009398">
    <property type="term" value="P:FMN biosynthetic process"/>
    <property type="evidence" value="ECO:0007669"/>
    <property type="project" value="UniProtKB-UniRule"/>
</dbReference>
<dbReference type="UniPathway" id="UPA00276">
    <property type="reaction ID" value="UER00406"/>
</dbReference>
<gene>
    <name evidence="17" type="ORF">C8D93_104112</name>
</gene>
<evidence type="ECO:0000256" key="14">
    <source>
        <dbReference type="ARBA" id="ARBA00049494"/>
    </source>
</evidence>
<comment type="pathway">
    <text evidence="2 15">Cofactor biosynthesis; FAD biosynthesis; FAD from FMN: step 1/1.</text>
</comment>
<protein>
    <recommendedName>
        <fullName evidence="15">Riboflavin biosynthesis protein</fullName>
    </recommendedName>
    <domain>
        <recommendedName>
            <fullName evidence="15">Riboflavin kinase</fullName>
            <ecNumber evidence="15">2.7.1.26</ecNumber>
        </recommendedName>
        <alternativeName>
            <fullName evidence="15">Flavokinase</fullName>
        </alternativeName>
    </domain>
    <domain>
        <recommendedName>
            <fullName evidence="15">FMN adenylyltransferase</fullName>
            <ecNumber evidence="15">2.7.7.2</ecNumber>
        </recommendedName>
        <alternativeName>
            <fullName evidence="15">FAD pyrophosphorylase</fullName>
        </alternativeName>
        <alternativeName>
            <fullName evidence="15">FAD synthase</fullName>
        </alternativeName>
    </domain>
</protein>
<dbReference type="PANTHER" id="PTHR22749:SF6">
    <property type="entry name" value="RIBOFLAVIN KINASE"/>
    <property type="match status" value="1"/>
</dbReference>
<dbReference type="Gene3D" id="2.40.30.30">
    <property type="entry name" value="Riboflavin kinase-like"/>
    <property type="match status" value="1"/>
</dbReference>
<evidence type="ECO:0000313" key="18">
    <source>
        <dbReference type="Proteomes" id="UP000248330"/>
    </source>
</evidence>